<keyword evidence="1" id="KW-1133">Transmembrane helix</keyword>
<evidence type="ECO:0000313" key="3">
    <source>
        <dbReference type="Proteomes" id="UP001497472"/>
    </source>
</evidence>
<dbReference type="InterPro" id="IPR017850">
    <property type="entry name" value="Alkaline_phosphatase_core_sf"/>
</dbReference>
<comment type="caution">
    <text evidence="2">The sequence shown here is derived from an EMBL/GenBank/DDBJ whole genome shotgun (WGS) entry which is preliminary data.</text>
</comment>
<accession>A0AAV1JL65</accession>
<dbReference type="CDD" id="cd16021">
    <property type="entry name" value="ALP_like"/>
    <property type="match status" value="1"/>
</dbReference>
<dbReference type="GO" id="GO:0005615">
    <property type="term" value="C:extracellular space"/>
    <property type="evidence" value="ECO:0007669"/>
    <property type="project" value="TreeGrafter"/>
</dbReference>
<keyword evidence="1" id="KW-0472">Membrane</keyword>
<evidence type="ECO:0000256" key="1">
    <source>
        <dbReference type="SAM" id="Phobius"/>
    </source>
</evidence>
<evidence type="ECO:0000313" key="2">
    <source>
        <dbReference type="EMBL" id="CAK1550104.1"/>
    </source>
</evidence>
<dbReference type="Proteomes" id="UP001497472">
    <property type="component" value="Unassembled WGS sequence"/>
</dbReference>
<dbReference type="Gene3D" id="3.40.720.10">
    <property type="entry name" value="Alkaline Phosphatase, subunit A"/>
    <property type="match status" value="1"/>
</dbReference>
<organism evidence="2 3">
    <name type="scientific">Leptosia nina</name>
    <dbReference type="NCBI Taxonomy" id="320188"/>
    <lineage>
        <taxon>Eukaryota</taxon>
        <taxon>Metazoa</taxon>
        <taxon>Ecdysozoa</taxon>
        <taxon>Arthropoda</taxon>
        <taxon>Hexapoda</taxon>
        <taxon>Insecta</taxon>
        <taxon>Pterygota</taxon>
        <taxon>Neoptera</taxon>
        <taxon>Endopterygota</taxon>
        <taxon>Lepidoptera</taxon>
        <taxon>Glossata</taxon>
        <taxon>Ditrysia</taxon>
        <taxon>Papilionoidea</taxon>
        <taxon>Pieridae</taxon>
        <taxon>Pierinae</taxon>
        <taxon>Leptosia</taxon>
    </lineage>
</organism>
<dbReference type="PANTHER" id="PTHR10974">
    <property type="entry name" value="FI08016P-RELATED"/>
    <property type="match status" value="1"/>
</dbReference>
<dbReference type="PANTHER" id="PTHR10974:SF1">
    <property type="entry name" value="FI08016P-RELATED"/>
    <property type="match status" value="1"/>
</dbReference>
<proteinExistence type="predicted"/>
<protein>
    <submittedName>
        <fullName evidence="2">Uncharacterized protein</fullName>
    </submittedName>
</protein>
<dbReference type="EMBL" id="CAVLEF010000040">
    <property type="protein sequence ID" value="CAK1550104.1"/>
    <property type="molecule type" value="Genomic_DNA"/>
</dbReference>
<name>A0AAV1JL65_9NEOP</name>
<reference evidence="2 3" key="1">
    <citation type="submission" date="2023-11" db="EMBL/GenBank/DDBJ databases">
        <authorList>
            <person name="Okamura Y."/>
        </authorList>
    </citation>
    <scope>NUCLEOTIDE SEQUENCE [LARGE SCALE GENOMIC DNA]</scope>
</reference>
<dbReference type="FunFam" id="3.40.720.10:FF:000017">
    <property type="entry name" value="Predicted protein"/>
    <property type="match status" value="1"/>
</dbReference>
<keyword evidence="3" id="KW-1185">Reference proteome</keyword>
<sequence>MVFMKIHAVHNKKTSIRFRYVIVILLLIGSSFILFMLTNSPIILFLNEDNNIVRASLNSYPANFVYSGGSYTIKTEGCTIPGLQPFDESIRKFIDKPKHVKQCEKVNTLFLKNNRTHIWINPKSFRFFNLSETSNVSCCYKSFYRPLAVDDVSSADIDDRVTYNECVEFSSYIEVTNEFVKVSCTYEYTTVYEKFFAFTPKKPLLNVQDVKEGLSYYNVIIMGVDAISRLNFHRTMPRTLSYLKQRGAVELLGYNKVGDNTFPNLIPMLLGIREQDLKNTCWPNAKSTFDYCPFIWNSFKDAGYYTAFGEDSSSLGTFNFEKVGFIHSPTDYYLHTFMHEAEKYSGNNRDFNSYICMGNVYFYNVLLNYIENLTNALKKLKLFGFFWEVTMSHDYLNYPMLMDDSYERFLNSLDDSGYLENTILILLSDHGIRWGDIRFTKQGRLEERLPFIHILLPPSFKENYPMAYKNINLNSHRLTTPFDIHATLVDLVNLDSIQDTNIKTRTSASYDDNRSISLFLPIPKNRTCALAGIEDHWCTCNRGIKLSPKSSEGREGAQYLITHINELVSKNAKCARLKLLEIIEVTEMIVGKPNNKEVGWREFLIVMRVSPGGGVFEATLRRNNNNWSLTGTVSRLNLYGDQSKCEHNYQLKLYCYCQL</sequence>
<feature type="transmembrane region" description="Helical" evidence="1">
    <location>
        <begin position="20"/>
        <end position="46"/>
    </location>
</feature>
<dbReference type="SUPFAM" id="SSF53649">
    <property type="entry name" value="Alkaline phosphatase-like"/>
    <property type="match status" value="1"/>
</dbReference>
<dbReference type="Pfam" id="PF02995">
    <property type="entry name" value="DUF229"/>
    <property type="match status" value="1"/>
</dbReference>
<gene>
    <name evidence="2" type="ORF">LNINA_LOCUS9348</name>
</gene>
<dbReference type="AlphaFoldDB" id="A0AAV1JL65"/>
<dbReference type="InterPro" id="IPR004245">
    <property type="entry name" value="DUF229"/>
</dbReference>
<keyword evidence="1" id="KW-0812">Transmembrane</keyword>